<reference evidence="1 2" key="1">
    <citation type="journal article" date="2019" name="Genome Biol. Evol.">
        <title>Insights into the evolution of the New World diploid cottons (Gossypium, subgenus Houzingenia) based on genome sequencing.</title>
        <authorList>
            <person name="Grover C.E."/>
            <person name="Arick M.A. 2nd"/>
            <person name="Thrash A."/>
            <person name="Conover J.L."/>
            <person name="Sanders W.S."/>
            <person name="Peterson D.G."/>
            <person name="Frelichowski J.E."/>
            <person name="Scheffler J.A."/>
            <person name="Scheffler B.E."/>
            <person name="Wendel J.F."/>
        </authorList>
    </citation>
    <scope>NUCLEOTIDE SEQUENCE [LARGE SCALE GENOMIC DNA]</scope>
    <source>
        <strain evidence="1">5</strain>
        <tissue evidence="1">Leaf</tissue>
    </source>
</reference>
<dbReference type="AlphaFoldDB" id="A0A7J9D429"/>
<evidence type="ECO:0000313" key="2">
    <source>
        <dbReference type="Proteomes" id="UP000593579"/>
    </source>
</evidence>
<evidence type="ECO:0000313" key="1">
    <source>
        <dbReference type="EMBL" id="MBA0755470.1"/>
    </source>
</evidence>
<keyword evidence="2" id="KW-1185">Reference proteome</keyword>
<gene>
    <name evidence="1" type="ORF">Gogos_021981</name>
</gene>
<sequence>MDYSEHGTHRVLWSFVGSLNWHIGSRQLFLVDGSEPIRGKRKVLDDVAKLIEKICNFDMRLRGRDEEVKWQ</sequence>
<dbReference type="EMBL" id="JABEZY010269932">
    <property type="protein sequence ID" value="MBA0755470.1"/>
    <property type="molecule type" value="Genomic_DNA"/>
</dbReference>
<dbReference type="Proteomes" id="UP000593579">
    <property type="component" value="Unassembled WGS sequence"/>
</dbReference>
<protein>
    <submittedName>
        <fullName evidence="1">Uncharacterized protein</fullName>
    </submittedName>
</protein>
<proteinExistence type="predicted"/>
<name>A0A7J9D429_GOSGO</name>
<comment type="caution">
    <text evidence="1">The sequence shown here is derived from an EMBL/GenBank/DDBJ whole genome shotgun (WGS) entry which is preliminary data.</text>
</comment>
<organism evidence="1 2">
    <name type="scientific">Gossypium gossypioides</name>
    <name type="common">Mexican cotton</name>
    <name type="synonym">Selera gossypioides</name>
    <dbReference type="NCBI Taxonomy" id="34282"/>
    <lineage>
        <taxon>Eukaryota</taxon>
        <taxon>Viridiplantae</taxon>
        <taxon>Streptophyta</taxon>
        <taxon>Embryophyta</taxon>
        <taxon>Tracheophyta</taxon>
        <taxon>Spermatophyta</taxon>
        <taxon>Magnoliopsida</taxon>
        <taxon>eudicotyledons</taxon>
        <taxon>Gunneridae</taxon>
        <taxon>Pentapetalae</taxon>
        <taxon>rosids</taxon>
        <taxon>malvids</taxon>
        <taxon>Malvales</taxon>
        <taxon>Malvaceae</taxon>
        <taxon>Malvoideae</taxon>
        <taxon>Gossypium</taxon>
    </lineage>
</organism>
<accession>A0A7J9D429</accession>